<comment type="caution">
    <text evidence="1">The sequence shown here is derived from an EMBL/GenBank/DDBJ whole genome shotgun (WGS) entry which is preliminary data.</text>
</comment>
<dbReference type="AlphaFoldDB" id="A0A396IVK7"/>
<proteinExistence type="predicted"/>
<dbReference type="Proteomes" id="UP000265566">
    <property type="component" value="Chromosome 3"/>
</dbReference>
<name>A0A396IVK7_MEDTR</name>
<evidence type="ECO:0000313" key="1">
    <source>
        <dbReference type="EMBL" id="RHN68473.1"/>
    </source>
</evidence>
<dbReference type="Gramene" id="rna16835">
    <property type="protein sequence ID" value="RHN68473.1"/>
    <property type="gene ID" value="gene16835"/>
</dbReference>
<sequence length="49" mass="5209">MKTTGISRHNLTGVFPGEVCDGKGSVEILPNLSDYPIHNSQRVNPGNSA</sequence>
<reference evidence="1" key="1">
    <citation type="journal article" date="2018" name="Nat. Plants">
        <title>Whole-genome landscape of Medicago truncatula symbiotic genes.</title>
        <authorList>
            <person name="Pecrix Y."/>
            <person name="Gamas P."/>
            <person name="Carrere S."/>
        </authorList>
    </citation>
    <scope>NUCLEOTIDE SEQUENCE</scope>
    <source>
        <tissue evidence="1">Leaves</tissue>
    </source>
</reference>
<accession>A0A396IVK7</accession>
<gene>
    <name evidence="1" type="ORF">MtrunA17_Chr3g0114301</name>
</gene>
<protein>
    <submittedName>
        <fullName evidence="1">Uncharacterized protein</fullName>
    </submittedName>
</protein>
<dbReference type="EMBL" id="PSQE01000003">
    <property type="protein sequence ID" value="RHN68473.1"/>
    <property type="molecule type" value="Genomic_DNA"/>
</dbReference>
<organism evidence="1">
    <name type="scientific">Medicago truncatula</name>
    <name type="common">Barrel medic</name>
    <name type="synonym">Medicago tribuloides</name>
    <dbReference type="NCBI Taxonomy" id="3880"/>
    <lineage>
        <taxon>Eukaryota</taxon>
        <taxon>Viridiplantae</taxon>
        <taxon>Streptophyta</taxon>
        <taxon>Embryophyta</taxon>
        <taxon>Tracheophyta</taxon>
        <taxon>Spermatophyta</taxon>
        <taxon>Magnoliopsida</taxon>
        <taxon>eudicotyledons</taxon>
        <taxon>Gunneridae</taxon>
        <taxon>Pentapetalae</taxon>
        <taxon>rosids</taxon>
        <taxon>fabids</taxon>
        <taxon>Fabales</taxon>
        <taxon>Fabaceae</taxon>
        <taxon>Papilionoideae</taxon>
        <taxon>50 kb inversion clade</taxon>
        <taxon>NPAAA clade</taxon>
        <taxon>Hologalegina</taxon>
        <taxon>IRL clade</taxon>
        <taxon>Trifolieae</taxon>
        <taxon>Medicago</taxon>
    </lineage>
</organism>